<proteinExistence type="predicted"/>
<dbReference type="RefSeq" id="WP_171049309.1">
    <property type="nucleotide sequence ID" value="NZ_CP071619.1"/>
</dbReference>
<evidence type="ECO:0000313" key="2">
    <source>
        <dbReference type="Proteomes" id="UP000720124"/>
    </source>
</evidence>
<dbReference type="EMBL" id="JABTXI010000008">
    <property type="protein sequence ID" value="MBY3592182.1"/>
    <property type="molecule type" value="Genomic_DNA"/>
</dbReference>
<reference evidence="1 2" key="1">
    <citation type="submission" date="2020-06" db="EMBL/GenBank/DDBJ databases">
        <title>Global-level population genomics: horizontal gene transfer, symbiosis and evolution in Rhizobia.</title>
        <authorList>
            <person name="Gai Y."/>
        </authorList>
    </citation>
    <scope>NUCLEOTIDE SEQUENCE [LARGE SCALE GENOMIC DNA]</scope>
    <source>
        <strain evidence="1 2">PLR6_1b</strain>
    </source>
</reference>
<name>A0ABS7LL18_9HYPH</name>
<organism evidence="1 2">
    <name type="scientific">Rhizobium bangladeshense</name>
    <dbReference type="NCBI Taxonomy" id="1138189"/>
    <lineage>
        <taxon>Bacteria</taxon>
        <taxon>Pseudomonadati</taxon>
        <taxon>Pseudomonadota</taxon>
        <taxon>Alphaproteobacteria</taxon>
        <taxon>Hyphomicrobiales</taxon>
        <taxon>Rhizobiaceae</taxon>
        <taxon>Rhizobium/Agrobacterium group</taxon>
        <taxon>Rhizobium</taxon>
    </lineage>
</organism>
<protein>
    <submittedName>
        <fullName evidence="1">Uncharacterized protein</fullName>
    </submittedName>
</protein>
<evidence type="ECO:0000313" key="1">
    <source>
        <dbReference type="EMBL" id="MBY3592182.1"/>
    </source>
</evidence>
<gene>
    <name evidence="1" type="ORF">HJA87_20225</name>
</gene>
<sequence length="54" mass="5538">MTERHSLAKFGAQLASFESGRRSTAGDVGAFIFDAAGAAVPSPFRLAGRVVGAQ</sequence>
<accession>A0ABS7LL18</accession>
<comment type="caution">
    <text evidence="1">The sequence shown here is derived from an EMBL/GenBank/DDBJ whole genome shotgun (WGS) entry which is preliminary data.</text>
</comment>
<dbReference type="Proteomes" id="UP000720124">
    <property type="component" value="Unassembled WGS sequence"/>
</dbReference>
<keyword evidence="2" id="KW-1185">Reference proteome</keyword>